<gene>
    <name evidence="1" type="ORF">C3K47_06190</name>
</gene>
<dbReference type="EMBL" id="PQVF01000004">
    <property type="protein sequence ID" value="POY37592.1"/>
    <property type="molecule type" value="Genomic_DNA"/>
</dbReference>
<evidence type="ECO:0008006" key="3">
    <source>
        <dbReference type="Google" id="ProtNLM"/>
    </source>
</evidence>
<dbReference type="AlphaFoldDB" id="A0A2S5A5J1"/>
<dbReference type="SUPFAM" id="SSF56935">
    <property type="entry name" value="Porins"/>
    <property type="match status" value="1"/>
</dbReference>
<dbReference type="Pfam" id="PF19577">
    <property type="entry name" value="DcaP"/>
    <property type="match status" value="1"/>
</dbReference>
<dbReference type="Proteomes" id="UP000236893">
    <property type="component" value="Unassembled WGS sequence"/>
</dbReference>
<sequence>MRLFAQQQELPNVLEIAGTVMSDMGYNFNQINPDYFDVMRPTQLPAHKNQYGTDGNVFFGVRQSFFGVRSIIQTPLGTLNARFAFDLFGTGNNAGRTAFHMIFAYVELGKIGVGHNWSLFSDIDGYPNIVEYWGPVGLSLCKNVQLRFIPLSGRNRLAFALESPGASADQGIYRDRIELDDIKPKFNLPDLSAEFRVTRNWGYAELAGIIRKIAWEDQGEEPYDFTGHAIGWGFNLSTNLKLGKKSLFVGQTVIGEGIENNMNDAPTDIGIKNNFSNPVSPLKGVPLPLYSYSAYINHQWNNKFSSVIGYSGIIVDNSDGQAPDAFHKGSYASTNLLYYPIPNVTAGVELQWINRKNYQDGWETSATKIQISFKYSFRHEFKFKQE</sequence>
<proteinExistence type="predicted"/>
<dbReference type="InterPro" id="IPR045748">
    <property type="entry name" value="DcaP"/>
</dbReference>
<evidence type="ECO:0000313" key="2">
    <source>
        <dbReference type="Proteomes" id="UP000236893"/>
    </source>
</evidence>
<organism evidence="1 2">
    <name type="scientific">Solitalea longa</name>
    <dbReference type="NCBI Taxonomy" id="2079460"/>
    <lineage>
        <taxon>Bacteria</taxon>
        <taxon>Pseudomonadati</taxon>
        <taxon>Bacteroidota</taxon>
        <taxon>Sphingobacteriia</taxon>
        <taxon>Sphingobacteriales</taxon>
        <taxon>Sphingobacteriaceae</taxon>
        <taxon>Solitalea</taxon>
    </lineage>
</organism>
<accession>A0A2S5A5J1</accession>
<dbReference type="OrthoDB" id="790324at2"/>
<comment type="caution">
    <text evidence="1">The sequence shown here is derived from an EMBL/GenBank/DDBJ whole genome shotgun (WGS) entry which is preliminary data.</text>
</comment>
<protein>
    <recommendedName>
        <fullName evidence="3">Porin</fullName>
    </recommendedName>
</protein>
<reference evidence="1 2" key="1">
    <citation type="submission" date="2018-01" db="EMBL/GenBank/DDBJ databases">
        <authorList>
            <person name="Gaut B.S."/>
            <person name="Morton B.R."/>
            <person name="Clegg M.T."/>
            <person name="Duvall M.R."/>
        </authorList>
    </citation>
    <scope>NUCLEOTIDE SEQUENCE [LARGE SCALE GENOMIC DNA]</scope>
    <source>
        <strain evidence="1 2">HR-AV</strain>
    </source>
</reference>
<evidence type="ECO:0000313" key="1">
    <source>
        <dbReference type="EMBL" id="POY37592.1"/>
    </source>
</evidence>
<keyword evidence="2" id="KW-1185">Reference proteome</keyword>
<name>A0A2S5A5J1_9SPHI</name>